<feature type="compositionally biased region" description="Low complexity" evidence="1">
    <location>
        <begin position="43"/>
        <end position="66"/>
    </location>
</feature>
<protein>
    <submittedName>
        <fullName evidence="2">Uncharacterized protein</fullName>
    </submittedName>
</protein>
<sequence>KRPFLSAAVKAKLKIAKIETTKKTFATTAKCNEVHSLHTAKFSASNSHNRHTSTSNSRRSSSSRSAAVAKEHTHCIGITWRSVTCTPSYKFNRYVVVVPDSRFVSCDRRVATCSSRLQPTRLRVNEIGKSANCSGNLQVNGISEKRVQSATKKY</sequence>
<evidence type="ECO:0000256" key="1">
    <source>
        <dbReference type="SAM" id="MobiDB-lite"/>
    </source>
</evidence>
<feature type="region of interest" description="Disordered" evidence="1">
    <location>
        <begin position="42"/>
        <end position="66"/>
    </location>
</feature>
<evidence type="ECO:0000313" key="2">
    <source>
        <dbReference type="EMBL" id="JAC43781.1"/>
    </source>
</evidence>
<name>A0A034VKH7_BACDO</name>
<dbReference type="AlphaFoldDB" id="A0A034VKH7"/>
<proteinExistence type="predicted"/>
<feature type="non-terminal residue" evidence="2">
    <location>
        <position position="1"/>
    </location>
</feature>
<accession>A0A034VKH7</accession>
<dbReference type="EMBL" id="GAKP01015171">
    <property type="protein sequence ID" value="JAC43781.1"/>
    <property type="molecule type" value="Transcribed_RNA"/>
</dbReference>
<reference evidence="2" key="1">
    <citation type="journal article" date="2014" name="BMC Genomics">
        <title>Characterizing the developmental transcriptome of the oriental fruit fly, Bactrocera dorsalis (Diptera: Tephritidae) through comparative genomic analysis with Drosophila melanogaster utilizing modENCODE datasets.</title>
        <authorList>
            <person name="Geib S.M."/>
            <person name="Calla B."/>
            <person name="Hall B."/>
            <person name="Hou S."/>
            <person name="Manoukis N.C."/>
        </authorList>
    </citation>
    <scope>NUCLEOTIDE SEQUENCE</scope>
    <source>
        <strain evidence="2">Punador</strain>
    </source>
</reference>
<organism evidence="2">
    <name type="scientific">Bactrocera dorsalis</name>
    <name type="common">Oriental fruit fly</name>
    <name type="synonym">Dacus dorsalis</name>
    <dbReference type="NCBI Taxonomy" id="27457"/>
    <lineage>
        <taxon>Eukaryota</taxon>
        <taxon>Metazoa</taxon>
        <taxon>Ecdysozoa</taxon>
        <taxon>Arthropoda</taxon>
        <taxon>Hexapoda</taxon>
        <taxon>Insecta</taxon>
        <taxon>Pterygota</taxon>
        <taxon>Neoptera</taxon>
        <taxon>Endopterygota</taxon>
        <taxon>Diptera</taxon>
        <taxon>Brachycera</taxon>
        <taxon>Muscomorpha</taxon>
        <taxon>Tephritoidea</taxon>
        <taxon>Tephritidae</taxon>
        <taxon>Bactrocera</taxon>
        <taxon>Bactrocera</taxon>
    </lineage>
</organism>